<dbReference type="GeneID" id="36319396"/>
<evidence type="ECO:0000313" key="3">
    <source>
        <dbReference type="Proteomes" id="UP000034350"/>
    </source>
</evidence>
<keyword evidence="3" id="KW-1185">Reference proteome</keyword>
<protein>
    <submittedName>
        <fullName evidence="2">Uncharacterized protein</fullName>
    </submittedName>
</protein>
<dbReference type="RefSeq" id="XP_024332349.1">
    <property type="nucleotide sequence ID" value="XM_024474473.1"/>
</dbReference>
<sequence>MKLQNFVGIILGIIIFSLIFMYFHKEKQPQSKPITVLTMNSEVVENYKWSDIYAALKEKNKGYQNEKIVRLFYYASLIFKQAAKTNEFDVFTFFVRRGSRVKQIFGFGELFKECLEKNPFTESEPGTTSDMYSFGVELNDKGEFIIDLPTKRYHLTKFNMSKFSKIFERFKNLFDENVQKLLCEKTILDKYHNINYSVIDVLGGYFIYKKYENQ</sequence>
<reference evidence="2 3" key="1">
    <citation type="journal article" date="2015" name="Environ. Microbiol.">
        <title>Genome analyses suggest the presence of polyploidy and recent human-driven expansions in eight global populations of the honeybee pathogen Nosema ceranae.</title>
        <authorList>
            <person name="Pelin A."/>
            <person name="Selman M."/>
            <person name="Aris-Brosou S."/>
            <person name="Farinelli L."/>
            <person name="Corradi N."/>
        </authorList>
    </citation>
    <scope>NUCLEOTIDE SEQUENCE [LARGE SCALE GENOMIC DNA]</scope>
    <source>
        <strain evidence="2 3">PA08 1199</strain>
    </source>
</reference>
<accession>A0A0F9YW16</accession>
<dbReference type="AlphaFoldDB" id="A0A0F9YW16"/>
<dbReference type="Proteomes" id="UP000034350">
    <property type="component" value="Unassembled WGS sequence"/>
</dbReference>
<name>A0A0F9YW16_9MICR</name>
<proteinExistence type="predicted"/>
<evidence type="ECO:0000313" key="2">
    <source>
        <dbReference type="EMBL" id="KKO76607.1"/>
    </source>
</evidence>
<evidence type="ECO:0000256" key="1">
    <source>
        <dbReference type="SAM" id="Phobius"/>
    </source>
</evidence>
<gene>
    <name evidence="2" type="ORF">AAJ76_2000179265</name>
</gene>
<comment type="caution">
    <text evidence="2">The sequence shown here is derived from an EMBL/GenBank/DDBJ whole genome shotgun (WGS) entry which is preliminary data.</text>
</comment>
<dbReference type="VEuPathDB" id="MicrosporidiaDB:NCER_100947"/>
<keyword evidence="1" id="KW-1133">Transmembrane helix</keyword>
<keyword evidence="1" id="KW-0812">Transmembrane</keyword>
<feature type="transmembrane region" description="Helical" evidence="1">
    <location>
        <begin position="6"/>
        <end position="23"/>
    </location>
</feature>
<dbReference type="VEuPathDB" id="MicrosporidiaDB:AAJ76_2000179265"/>
<dbReference type="EMBL" id="JPQZ01000002">
    <property type="protein sequence ID" value="KKO76607.1"/>
    <property type="molecule type" value="Genomic_DNA"/>
</dbReference>
<keyword evidence="1" id="KW-0472">Membrane</keyword>
<organism evidence="2 3">
    <name type="scientific">Vairimorpha ceranae</name>
    <dbReference type="NCBI Taxonomy" id="40302"/>
    <lineage>
        <taxon>Eukaryota</taxon>
        <taxon>Fungi</taxon>
        <taxon>Fungi incertae sedis</taxon>
        <taxon>Microsporidia</taxon>
        <taxon>Nosematidae</taxon>
        <taxon>Vairimorpha</taxon>
    </lineage>
</organism>